<evidence type="ECO:0000256" key="1">
    <source>
        <dbReference type="ARBA" id="ARBA00006484"/>
    </source>
</evidence>
<dbReference type="GO" id="GO:0016020">
    <property type="term" value="C:membrane"/>
    <property type="evidence" value="ECO:0007669"/>
    <property type="project" value="TreeGrafter"/>
</dbReference>
<dbReference type="EMBL" id="VWOX01000023">
    <property type="protein sequence ID" value="KAA5539018.1"/>
    <property type="molecule type" value="Genomic_DNA"/>
</dbReference>
<dbReference type="InterPro" id="IPR020904">
    <property type="entry name" value="Sc_DH/Rdtase_CS"/>
</dbReference>
<evidence type="ECO:0000256" key="3">
    <source>
        <dbReference type="RuleBase" id="RU000363"/>
    </source>
</evidence>
<dbReference type="PRINTS" id="PR00081">
    <property type="entry name" value="GDHRDH"/>
</dbReference>
<dbReference type="PIRSF" id="PIRSF000126">
    <property type="entry name" value="11-beta-HSD1"/>
    <property type="match status" value="1"/>
</dbReference>
<dbReference type="Pfam" id="PF00106">
    <property type="entry name" value="adh_short"/>
    <property type="match status" value="1"/>
</dbReference>
<organism evidence="4 5">
    <name type="scientific">Roseiconus nitratireducens</name>
    <dbReference type="NCBI Taxonomy" id="2605748"/>
    <lineage>
        <taxon>Bacteria</taxon>
        <taxon>Pseudomonadati</taxon>
        <taxon>Planctomycetota</taxon>
        <taxon>Planctomycetia</taxon>
        <taxon>Pirellulales</taxon>
        <taxon>Pirellulaceae</taxon>
        <taxon>Roseiconus</taxon>
    </lineage>
</organism>
<dbReference type="PANTHER" id="PTHR44196">
    <property type="entry name" value="DEHYDROGENASE/REDUCTASE SDR FAMILY MEMBER 7B"/>
    <property type="match status" value="1"/>
</dbReference>
<dbReference type="Proteomes" id="UP000324479">
    <property type="component" value="Unassembled WGS sequence"/>
</dbReference>
<evidence type="ECO:0000313" key="5">
    <source>
        <dbReference type="Proteomes" id="UP000324479"/>
    </source>
</evidence>
<dbReference type="SUPFAM" id="SSF51735">
    <property type="entry name" value="NAD(P)-binding Rossmann-fold domains"/>
    <property type="match status" value="1"/>
</dbReference>
<proteinExistence type="inferred from homology"/>
<evidence type="ECO:0000313" key="4">
    <source>
        <dbReference type="EMBL" id="KAA5539018.1"/>
    </source>
</evidence>
<dbReference type="GO" id="GO:0016491">
    <property type="term" value="F:oxidoreductase activity"/>
    <property type="evidence" value="ECO:0007669"/>
    <property type="project" value="UniProtKB-KW"/>
</dbReference>
<reference evidence="4 5" key="1">
    <citation type="submission" date="2019-08" db="EMBL/GenBank/DDBJ databases">
        <authorList>
            <person name="Dhanesh K."/>
            <person name="Kumar G."/>
            <person name="Sasikala C."/>
            <person name="Venkata Ramana C."/>
        </authorList>
    </citation>
    <scope>NUCLEOTIDE SEQUENCE [LARGE SCALE GENOMIC DNA]</scope>
    <source>
        <strain evidence="4 5">JC645</strain>
    </source>
</reference>
<sequence length="284" mass="31332">MLDRRMAESQASATSLAPLAVVTGAGNGIGASFAEHFFRQGYRLLMVDVCPEKLDRMRQRLLTDNDATASSRIECHVADLTDRAGVERLADRLQQRSDVEVLVNNAGFGSLVEFLDVDVDRHADMIAIHVETPTRLVHAVLPQMRSNNRGSIVNVASLAAFAPCAQSVMYCSTKAYLVVFSEALREELRGTNIRVQALCPGFVRTDFHAADAMQNFHRRRVPDALWTTPDHVAFCSLQGLSKGNTVVIPGWRSRMLGLFMRMVLIKPIVRVVTRPKSSVVAGRG</sequence>
<comment type="similarity">
    <text evidence="1 3">Belongs to the short-chain dehydrogenases/reductases (SDR) family.</text>
</comment>
<dbReference type="AlphaFoldDB" id="A0A5M6CUU8"/>
<dbReference type="PANTHER" id="PTHR44196:SF2">
    <property type="entry name" value="SHORT-CHAIN DEHYDROGENASE-RELATED"/>
    <property type="match status" value="1"/>
</dbReference>
<keyword evidence="5" id="KW-1185">Reference proteome</keyword>
<evidence type="ECO:0000256" key="2">
    <source>
        <dbReference type="ARBA" id="ARBA00023002"/>
    </source>
</evidence>
<dbReference type="RefSeq" id="WP_150079531.1">
    <property type="nucleotide sequence ID" value="NZ_VWOX01000023.1"/>
</dbReference>
<comment type="caution">
    <text evidence="4">The sequence shown here is derived from an EMBL/GenBank/DDBJ whole genome shotgun (WGS) entry which is preliminary data.</text>
</comment>
<accession>A0A5M6CUU8</accession>
<dbReference type="PRINTS" id="PR00080">
    <property type="entry name" value="SDRFAMILY"/>
</dbReference>
<protein>
    <submittedName>
        <fullName evidence="4">SDR family oxidoreductase</fullName>
    </submittedName>
</protein>
<name>A0A5M6CUU8_9BACT</name>
<dbReference type="InterPro" id="IPR002347">
    <property type="entry name" value="SDR_fam"/>
</dbReference>
<dbReference type="InterPro" id="IPR036291">
    <property type="entry name" value="NAD(P)-bd_dom_sf"/>
</dbReference>
<dbReference type="Gene3D" id="3.40.50.720">
    <property type="entry name" value="NAD(P)-binding Rossmann-like Domain"/>
    <property type="match status" value="1"/>
</dbReference>
<gene>
    <name evidence="4" type="ORF">FYK55_25840</name>
</gene>
<dbReference type="PROSITE" id="PS00061">
    <property type="entry name" value="ADH_SHORT"/>
    <property type="match status" value="1"/>
</dbReference>
<dbReference type="CDD" id="cd05233">
    <property type="entry name" value="SDR_c"/>
    <property type="match status" value="1"/>
</dbReference>
<keyword evidence="2" id="KW-0560">Oxidoreductase</keyword>